<evidence type="ECO:0000313" key="2">
    <source>
        <dbReference type="Proteomes" id="UP000307541"/>
    </source>
</evidence>
<name>A0A4T2A142_9PSED</name>
<evidence type="ECO:0000313" key="1">
    <source>
        <dbReference type="EMBL" id="TIH10723.1"/>
    </source>
</evidence>
<dbReference type="Proteomes" id="UP000307541">
    <property type="component" value="Unassembled WGS sequence"/>
</dbReference>
<keyword evidence="2" id="KW-1185">Reference proteome</keyword>
<organism evidence="1 2">
    <name type="scientific">Pseudomonas leptonychotis</name>
    <dbReference type="NCBI Taxonomy" id="2448482"/>
    <lineage>
        <taxon>Bacteria</taxon>
        <taxon>Pseudomonadati</taxon>
        <taxon>Pseudomonadota</taxon>
        <taxon>Gammaproteobacteria</taxon>
        <taxon>Pseudomonadales</taxon>
        <taxon>Pseudomonadaceae</taxon>
        <taxon>Pseudomonas</taxon>
    </lineage>
</organism>
<dbReference type="RefSeq" id="WP_136664000.1">
    <property type="nucleotide sequence ID" value="NZ_RFLV01000001.1"/>
</dbReference>
<accession>A0A4T2A142</accession>
<proteinExistence type="predicted"/>
<dbReference type="EMBL" id="RFLV01000001">
    <property type="protein sequence ID" value="TIH10723.1"/>
    <property type="molecule type" value="Genomic_DNA"/>
</dbReference>
<dbReference type="AlphaFoldDB" id="A0A4T2A142"/>
<reference evidence="1 2" key="1">
    <citation type="submission" date="2018-10" db="EMBL/GenBank/DDBJ databases">
        <title>Pseudomonas leptonychotis sp. nov., isolated from Weddell seals in Antarctica.</title>
        <authorList>
            <person name="Novakova D."/>
            <person name="Svec P."/>
            <person name="Kralova S."/>
            <person name="Kristofova L."/>
            <person name="Zeman M."/>
            <person name="Pantucek R."/>
            <person name="Maslanova I."/>
            <person name="Sedlacek I."/>
        </authorList>
    </citation>
    <scope>NUCLEOTIDE SEQUENCE [LARGE SCALE GENOMIC DNA]</scope>
    <source>
        <strain evidence="1 2">CCM 8849</strain>
    </source>
</reference>
<sequence length="116" mass="13095">MDVVKSLKPGKNGTKRFVERYGEDLVAVRYRLDAERQISYTTVELIVERKPKLPSLHAQPVTHHPASVALRILYHEKDLQLAVKQAGGTWQPAQKAWLVPYTAVVALGLEERIITP</sequence>
<gene>
    <name evidence="1" type="ORF">D8779_08615</name>
</gene>
<protein>
    <submittedName>
        <fullName evidence="1">Uncharacterized protein</fullName>
    </submittedName>
</protein>
<dbReference type="OrthoDB" id="5801544at2"/>
<comment type="caution">
    <text evidence="1">The sequence shown here is derived from an EMBL/GenBank/DDBJ whole genome shotgun (WGS) entry which is preliminary data.</text>
</comment>